<sequence>MKKLMVSALALALLAGCGDKKDSTASSTGTVTFDQALHDSLPQAVRDRGYVRFVTDASYAPMESFAADGRTIIGFEPDLADAIGQVLGIKVQIVTGPFQTALDKVADGTYEGVLSAMTDTPDREKKADFVDYFSAGTSIIVQRGNPHAIADLTNLCGNVVAIEKGTIQADLLHRSQSGCADRPMKINEYKTNADALLQLRTGRAVAVLNDFPAATFLATDTRTSNYYELASTAQYEPGLIGIPIAKGNSQLRDAVKGALDRVISSGAYTDLLQRWNLSSGAVKAASINGAIQD</sequence>
<evidence type="ECO:0000313" key="4">
    <source>
        <dbReference type="Proteomes" id="UP000677082"/>
    </source>
</evidence>
<dbReference type="Proteomes" id="UP000677082">
    <property type="component" value="Unassembled WGS sequence"/>
</dbReference>
<dbReference type="RefSeq" id="WP_213008333.1">
    <property type="nucleotide sequence ID" value="NZ_BOQN01000056.1"/>
</dbReference>
<reference evidence="3 4" key="1">
    <citation type="submission" date="2021-03" db="EMBL/GenBank/DDBJ databases">
        <title>Whole genome shotgun sequence of Actinoplanes toevensis NBRC 105298.</title>
        <authorList>
            <person name="Komaki H."/>
            <person name="Tamura T."/>
        </authorList>
    </citation>
    <scope>NUCLEOTIDE SEQUENCE [LARGE SCALE GENOMIC DNA]</scope>
    <source>
        <strain evidence="3 4">NBRC 105298</strain>
    </source>
</reference>
<dbReference type="PANTHER" id="PTHR35936:SF17">
    <property type="entry name" value="ARGININE-BINDING EXTRACELLULAR PROTEIN ARTP"/>
    <property type="match status" value="1"/>
</dbReference>
<evidence type="ECO:0000313" key="3">
    <source>
        <dbReference type="EMBL" id="GIM92455.1"/>
    </source>
</evidence>
<dbReference type="Gene3D" id="3.40.190.10">
    <property type="entry name" value="Periplasmic binding protein-like II"/>
    <property type="match status" value="2"/>
</dbReference>
<dbReference type="PANTHER" id="PTHR35936">
    <property type="entry name" value="MEMBRANE-BOUND LYTIC MUREIN TRANSGLYCOSYLASE F"/>
    <property type="match status" value="1"/>
</dbReference>
<accession>A0A919TDJ9</accession>
<protein>
    <recommendedName>
        <fullName evidence="2">Solute-binding protein family 3/N-terminal domain-containing protein</fullName>
    </recommendedName>
</protein>
<dbReference type="SMART" id="SM00062">
    <property type="entry name" value="PBPb"/>
    <property type="match status" value="1"/>
</dbReference>
<evidence type="ECO:0000259" key="2">
    <source>
        <dbReference type="SMART" id="SM00062"/>
    </source>
</evidence>
<feature type="domain" description="Solute-binding protein family 3/N-terminal" evidence="2">
    <location>
        <begin position="50"/>
        <end position="279"/>
    </location>
</feature>
<proteinExistence type="predicted"/>
<dbReference type="PROSITE" id="PS51257">
    <property type="entry name" value="PROKAR_LIPOPROTEIN"/>
    <property type="match status" value="1"/>
</dbReference>
<keyword evidence="4" id="KW-1185">Reference proteome</keyword>
<keyword evidence="1" id="KW-0732">Signal</keyword>
<comment type="caution">
    <text evidence="3">The sequence shown here is derived from an EMBL/GenBank/DDBJ whole genome shotgun (WGS) entry which is preliminary data.</text>
</comment>
<dbReference type="InterPro" id="IPR001638">
    <property type="entry name" value="Solute-binding_3/MltF_N"/>
</dbReference>
<dbReference type="AlphaFoldDB" id="A0A919TDJ9"/>
<gene>
    <name evidence="3" type="ORF">Ato02nite_042480</name>
</gene>
<dbReference type="EMBL" id="BOQN01000056">
    <property type="protein sequence ID" value="GIM92455.1"/>
    <property type="molecule type" value="Genomic_DNA"/>
</dbReference>
<dbReference type="SUPFAM" id="SSF53850">
    <property type="entry name" value="Periplasmic binding protein-like II"/>
    <property type="match status" value="1"/>
</dbReference>
<dbReference type="Pfam" id="PF00497">
    <property type="entry name" value="SBP_bac_3"/>
    <property type="match status" value="1"/>
</dbReference>
<name>A0A919TDJ9_9ACTN</name>
<organism evidence="3 4">
    <name type="scientific">Paractinoplanes toevensis</name>
    <dbReference type="NCBI Taxonomy" id="571911"/>
    <lineage>
        <taxon>Bacteria</taxon>
        <taxon>Bacillati</taxon>
        <taxon>Actinomycetota</taxon>
        <taxon>Actinomycetes</taxon>
        <taxon>Micromonosporales</taxon>
        <taxon>Micromonosporaceae</taxon>
        <taxon>Paractinoplanes</taxon>
    </lineage>
</organism>
<dbReference type="CDD" id="cd01004">
    <property type="entry name" value="PBP2_MidA_like"/>
    <property type="match status" value="1"/>
</dbReference>
<evidence type="ECO:0000256" key="1">
    <source>
        <dbReference type="ARBA" id="ARBA00022729"/>
    </source>
</evidence>